<keyword evidence="3 14" id="KW-0723">Serine/threonine-protein kinase</keyword>
<feature type="repeat" description="ANK" evidence="11">
    <location>
        <begin position="637"/>
        <end position="669"/>
    </location>
</feature>
<comment type="catalytic activity">
    <reaction evidence="10">
        <text>L-seryl-[protein] + ATP = O-phospho-L-seryl-[protein] + ADP + H(+)</text>
        <dbReference type="Rhea" id="RHEA:17989"/>
        <dbReference type="Rhea" id="RHEA-COMP:9863"/>
        <dbReference type="Rhea" id="RHEA-COMP:11604"/>
        <dbReference type="ChEBI" id="CHEBI:15378"/>
        <dbReference type="ChEBI" id="CHEBI:29999"/>
        <dbReference type="ChEBI" id="CHEBI:30616"/>
        <dbReference type="ChEBI" id="CHEBI:83421"/>
        <dbReference type="ChEBI" id="CHEBI:456216"/>
        <dbReference type="EC" id="2.7.11.1"/>
    </reaction>
</comment>
<dbReference type="GO" id="GO:0004674">
    <property type="term" value="F:protein serine/threonine kinase activity"/>
    <property type="evidence" value="ECO:0007669"/>
    <property type="project" value="UniProtKB-KW"/>
</dbReference>
<dbReference type="InterPro" id="IPR045269">
    <property type="entry name" value="Atg1-like"/>
</dbReference>
<dbReference type="GO" id="GO:0034045">
    <property type="term" value="C:phagophore assembly site membrane"/>
    <property type="evidence" value="ECO:0007669"/>
    <property type="project" value="UniProtKB-SubCell"/>
</dbReference>
<evidence type="ECO:0000256" key="5">
    <source>
        <dbReference type="ARBA" id="ARBA00022741"/>
    </source>
</evidence>
<dbReference type="InterPro" id="IPR011009">
    <property type="entry name" value="Kinase-like_dom_sf"/>
</dbReference>
<feature type="region of interest" description="Disordered" evidence="12">
    <location>
        <begin position="327"/>
        <end position="351"/>
    </location>
</feature>
<dbReference type="GO" id="GO:0005776">
    <property type="term" value="C:autophagosome"/>
    <property type="evidence" value="ECO:0007669"/>
    <property type="project" value="TreeGrafter"/>
</dbReference>
<dbReference type="GO" id="GO:0005524">
    <property type="term" value="F:ATP binding"/>
    <property type="evidence" value="ECO:0007669"/>
    <property type="project" value="UniProtKB-KW"/>
</dbReference>
<dbReference type="AlphaFoldDB" id="A0A2B7YGW3"/>
<dbReference type="GO" id="GO:0005829">
    <property type="term" value="C:cytosol"/>
    <property type="evidence" value="ECO:0007669"/>
    <property type="project" value="TreeGrafter"/>
</dbReference>
<dbReference type="Pfam" id="PF12796">
    <property type="entry name" value="Ank_2"/>
    <property type="match status" value="1"/>
</dbReference>
<evidence type="ECO:0000256" key="1">
    <source>
        <dbReference type="ARBA" id="ARBA00004623"/>
    </source>
</evidence>
<evidence type="ECO:0000256" key="2">
    <source>
        <dbReference type="ARBA" id="ARBA00012513"/>
    </source>
</evidence>
<dbReference type="PANTHER" id="PTHR24348">
    <property type="entry name" value="SERINE/THREONINE-PROTEIN KINASE UNC-51-RELATED"/>
    <property type="match status" value="1"/>
</dbReference>
<proteinExistence type="predicted"/>
<evidence type="ECO:0000259" key="13">
    <source>
        <dbReference type="PROSITE" id="PS50011"/>
    </source>
</evidence>
<dbReference type="SMART" id="SM00248">
    <property type="entry name" value="ANK"/>
    <property type="match status" value="3"/>
</dbReference>
<keyword evidence="5" id="KW-0547">Nucleotide-binding</keyword>
<keyword evidence="7" id="KW-0067">ATP-binding</keyword>
<dbReference type="STRING" id="1447883.A0A2B7YGW3"/>
<comment type="caution">
    <text evidence="14">The sequence shown here is derived from an EMBL/GenBank/DDBJ whole genome shotgun (WGS) entry which is preliminary data.</text>
</comment>
<dbReference type="InterPro" id="IPR002110">
    <property type="entry name" value="Ankyrin_rpt"/>
</dbReference>
<feature type="compositionally biased region" description="Polar residues" evidence="12">
    <location>
        <begin position="401"/>
        <end position="413"/>
    </location>
</feature>
<reference evidence="14 15" key="1">
    <citation type="submission" date="2017-10" db="EMBL/GenBank/DDBJ databases">
        <title>Comparative genomics in systemic dimorphic fungi from Ajellomycetaceae.</title>
        <authorList>
            <person name="Munoz J.F."/>
            <person name="Mcewen J.G."/>
            <person name="Clay O.K."/>
            <person name="Cuomo C.A."/>
        </authorList>
    </citation>
    <scope>NUCLEOTIDE SEQUENCE [LARGE SCALE GENOMIC DNA]</scope>
    <source>
        <strain evidence="14 15">UAMH7299</strain>
    </source>
</reference>
<organism evidence="14 15">
    <name type="scientific">Polytolypa hystricis (strain UAMH7299)</name>
    <dbReference type="NCBI Taxonomy" id="1447883"/>
    <lineage>
        <taxon>Eukaryota</taxon>
        <taxon>Fungi</taxon>
        <taxon>Dikarya</taxon>
        <taxon>Ascomycota</taxon>
        <taxon>Pezizomycotina</taxon>
        <taxon>Eurotiomycetes</taxon>
        <taxon>Eurotiomycetidae</taxon>
        <taxon>Onygenales</taxon>
        <taxon>Onygenales incertae sedis</taxon>
        <taxon>Polytolypa</taxon>
    </lineage>
</organism>
<dbReference type="Pfam" id="PF00069">
    <property type="entry name" value="Pkinase"/>
    <property type="match status" value="1"/>
</dbReference>
<dbReference type="EMBL" id="PDNA01000042">
    <property type="protein sequence ID" value="PGH20122.1"/>
    <property type="molecule type" value="Genomic_DNA"/>
</dbReference>
<protein>
    <recommendedName>
        <fullName evidence="2">non-specific serine/threonine protein kinase</fullName>
        <ecNumber evidence="2">2.7.11.1</ecNumber>
    </recommendedName>
    <alternativeName>
        <fullName evidence="8">Autophagy-related protein 1</fullName>
    </alternativeName>
</protein>
<keyword evidence="4" id="KW-0808">Transferase</keyword>
<dbReference type="SUPFAM" id="SSF56112">
    <property type="entry name" value="Protein kinase-like (PK-like)"/>
    <property type="match status" value="1"/>
</dbReference>
<keyword evidence="15" id="KW-1185">Reference proteome</keyword>
<name>A0A2B7YGW3_POLH7</name>
<feature type="region of interest" description="Disordered" evidence="12">
    <location>
        <begin position="369"/>
        <end position="436"/>
    </location>
</feature>
<dbReference type="PROSITE" id="PS50011">
    <property type="entry name" value="PROTEIN_KINASE_DOM"/>
    <property type="match status" value="1"/>
</dbReference>
<keyword evidence="11" id="KW-0040">ANK repeat</keyword>
<evidence type="ECO:0000256" key="10">
    <source>
        <dbReference type="ARBA" id="ARBA00048679"/>
    </source>
</evidence>
<evidence type="ECO:0000256" key="7">
    <source>
        <dbReference type="ARBA" id="ARBA00022840"/>
    </source>
</evidence>
<dbReference type="GO" id="GO:0010506">
    <property type="term" value="P:regulation of autophagy"/>
    <property type="evidence" value="ECO:0007669"/>
    <property type="project" value="InterPro"/>
</dbReference>
<dbReference type="PANTHER" id="PTHR24348:SF22">
    <property type="entry name" value="NON-SPECIFIC SERINE_THREONINE PROTEIN KINASE"/>
    <property type="match status" value="1"/>
</dbReference>
<dbReference type="Gene3D" id="1.10.510.10">
    <property type="entry name" value="Transferase(Phosphotransferase) domain 1"/>
    <property type="match status" value="1"/>
</dbReference>
<dbReference type="GO" id="GO:0000045">
    <property type="term" value="P:autophagosome assembly"/>
    <property type="evidence" value="ECO:0007669"/>
    <property type="project" value="TreeGrafter"/>
</dbReference>
<evidence type="ECO:0000256" key="11">
    <source>
        <dbReference type="PROSITE-ProRule" id="PRU00023"/>
    </source>
</evidence>
<comment type="subcellular location">
    <subcellularLocation>
        <location evidence="1">Preautophagosomal structure membrane</location>
        <topology evidence="1">Peripheral membrane protein</topology>
    </subcellularLocation>
</comment>
<dbReference type="PROSITE" id="PS50088">
    <property type="entry name" value="ANK_REPEAT"/>
    <property type="match status" value="2"/>
</dbReference>
<evidence type="ECO:0000256" key="6">
    <source>
        <dbReference type="ARBA" id="ARBA00022777"/>
    </source>
</evidence>
<evidence type="ECO:0000256" key="3">
    <source>
        <dbReference type="ARBA" id="ARBA00022527"/>
    </source>
</evidence>
<evidence type="ECO:0000256" key="8">
    <source>
        <dbReference type="ARBA" id="ARBA00030237"/>
    </source>
</evidence>
<dbReference type="OrthoDB" id="4186251at2759"/>
<dbReference type="PROSITE" id="PS50297">
    <property type="entry name" value="ANK_REP_REGION"/>
    <property type="match status" value="1"/>
</dbReference>
<feature type="domain" description="Protein kinase" evidence="13">
    <location>
        <begin position="35"/>
        <end position="302"/>
    </location>
</feature>
<dbReference type="EC" id="2.7.11.1" evidence="2"/>
<keyword evidence="6 14" id="KW-0418">Kinase</keyword>
<feature type="repeat" description="ANK" evidence="11">
    <location>
        <begin position="670"/>
        <end position="702"/>
    </location>
</feature>
<evidence type="ECO:0000256" key="4">
    <source>
        <dbReference type="ARBA" id="ARBA00022679"/>
    </source>
</evidence>
<comment type="catalytic activity">
    <reaction evidence="9">
        <text>L-threonyl-[protein] + ATP = O-phospho-L-threonyl-[protein] + ADP + H(+)</text>
        <dbReference type="Rhea" id="RHEA:46608"/>
        <dbReference type="Rhea" id="RHEA-COMP:11060"/>
        <dbReference type="Rhea" id="RHEA-COMP:11605"/>
        <dbReference type="ChEBI" id="CHEBI:15378"/>
        <dbReference type="ChEBI" id="CHEBI:30013"/>
        <dbReference type="ChEBI" id="CHEBI:30616"/>
        <dbReference type="ChEBI" id="CHEBI:61977"/>
        <dbReference type="ChEBI" id="CHEBI:456216"/>
        <dbReference type="EC" id="2.7.11.1"/>
    </reaction>
</comment>
<dbReference type="InterPro" id="IPR036770">
    <property type="entry name" value="Ankyrin_rpt-contain_sf"/>
</dbReference>
<dbReference type="InterPro" id="IPR000719">
    <property type="entry name" value="Prot_kinase_dom"/>
</dbReference>
<evidence type="ECO:0000313" key="14">
    <source>
        <dbReference type="EMBL" id="PGH20122.1"/>
    </source>
</evidence>
<dbReference type="Proteomes" id="UP000224634">
    <property type="component" value="Unassembled WGS sequence"/>
</dbReference>
<sequence>MALALQKFDHYKINETQYRSDAARGIYRLPIERRWKKDCLIGRGAFAEVWLEKDLLENSSLRATKIIKKQLLESNKVDYKRELSALAEFSQRKYREAAVFVEFLGWYENNDSIFLATEYFPYGDLEPYIERGMHEFDVQVIAYQVLQGLCIMHGESFAHRDLKPSIGDFGMSKRAIVDLTTLHTNNTGTRDYVSPELNPEVLDNEEDQHSEYTHTIDLWSLGCVVYRMVTGRVPFSSRDGLLPLKRYCKRIVRKGDIDYGKLTMEQLEGKVRPQGIDFVKRLLEPRAVHRLSAPSAMEHEWLHGVMWKLMNWQNHKLPPLKHSPLPTIPKKHTTEPKGATLTLPDSTGPMNPYYDRPPPPRLLAMLPSRPPGTATSRPTFVRGSTAPVDVAHRQPPYFHTKSVSIGESANNRRGSVPPDQPPPLKPPERTINPRWQEYPPPSYSHFPPPRDSPFHFPTALRRAHSSDFPAPHEKDPMLPEPIPEPAPAQVATYHRTCHPPAHVYYIGELLAVVRSGEFAALSKLVDESTICAVFLKAMLPLLYPHDDILQAVADKRAEAKRRGFGTEKDTPDTLKYAIRAKRWRLVHLLRPAAWNCEISDPHKNFETPLQLAISSQDITAVSGLIWAGADPNNAGELGTLPLFLAIEYNNEEIVGLLIKGGADVSMLAENGDTPIQAAMDLRAWRIAALLVHHGAHTHAVDKHGENVKVEISLGVSRPPALVIRDDDGHILRAIHL</sequence>
<evidence type="ECO:0000256" key="9">
    <source>
        <dbReference type="ARBA" id="ARBA00047899"/>
    </source>
</evidence>
<dbReference type="SUPFAM" id="SSF48403">
    <property type="entry name" value="Ankyrin repeat"/>
    <property type="match status" value="1"/>
</dbReference>
<evidence type="ECO:0000256" key="12">
    <source>
        <dbReference type="SAM" id="MobiDB-lite"/>
    </source>
</evidence>
<gene>
    <name evidence="14" type="ORF">AJ80_03690</name>
</gene>
<accession>A0A2B7YGW3</accession>
<evidence type="ECO:0000313" key="15">
    <source>
        <dbReference type="Proteomes" id="UP000224634"/>
    </source>
</evidence>
<dbReference type="Gene3D" id="1.25.40.20">
    <property type="entry name" value="Ankyrin repeat-containing domain"/>
    <property type="match status" value="1"/>
</dbReference>